<keyword evidence="2" id="KW-1185">Reference proteome</keyword>
<proteinExistence type="predicted"/>
<gene>
    <name evidence="1" type="ORF">EWB00_003715</name>
</gene>
<accession>A0A4Z2D7F1</accession>
<evidence type="ECO:0000313" key="1">
    <source>
        <dbReference type="EMBL" id="TNN12432.1"/>
    </source>
</evidence>
<organism evidence="1 2">
    <name type="scientific">Schistosoma japonicum</name>
    <name type="common">Blood fluke</name>
    <dbReference type="NCBI Taxonomy" id="6182"/>
    <lineage>
        <taxon>Eukaryota</taxon>
        <taxon>Metazoa</taxon>
        <taxon>Spiralia</taxon>
        <taxon>Lophotrochozoa</taxon>
        <taxon>Platyhelminthes</taxon>
        <taxon>Trematoda</taxon>
        <taxon>Digenea</taxon>
        <taxon>Strigeidida</taxon>
        <taxon>Schistosomatoidea</taxon>
        <taxon>Schistosomatidae</taxon>
        <taxon>Schistosoma</taxon>
    </lineage>
</organism>
<protein>
    <submittedName>
        <fullName evidence="1">Uncharacterized protein</fullName>
    </submittedName>
</protein>
<sequence>MEVIGIPSSTLIWFELSDENTDTTKLKDNADLNDRRSIIPNNDNHSWEFTKRSRMFLGQVAGQCSSLRYLVLKRNECSDFSDDNLLWIKMMSTSLYFSWHNIHTNMADFTNIQ</sequence>
<comment type="caution">
    <text evidence="1">The sequence shown here is derived from an EMBL/GenBank/DDBJ whole genome shotgun (WGS) entry which is preliminary data.</text>
</comment>
<dbReference type="AlphaFoldDB" id="A0A4Z2D7F1"/>
<dbReference type="EMBL" id="SKCS01000225">
    <property type="protein sequence ID" value="TNN12432.1"/>
    <property type="molecule type" value="Genomic_DNA"/>
</dbReference>
<name>A0A4Z2D7F1_SCHJA</name>
<evidence type="ECO:0000313" key="2">
    <source>
        <dbReference type="Proteomes" id="UP000311919"/>
    </source>
</evidence>
<reference evidence="1 2" key="1">
    <citation type="submission" date="2019-03" db="EMBL/GenBank/DDBJ databases">
        <title>An improved genome assembly of the fluke Schistosoma japonicum.</title>
        <authorList>
            <person name="Hu W."/>
            <person name="Luo F."/>
            <person name="Yin M."/>
            <person name="Mo X."/>
            <person name="Sun C."/>
            <person name="Wu Q."/>
            <person name="Zhu B."/>
            <person name="Xiang M."/>
            <person name="Wang J."/>
            <person name="Wang Y."/>
            <person name="Zhang T."/>
            <person name="Xu B."/>
            <person name="Zheng H."/>
            <person name="Feng Z."/>
        </authorList>
    </citation>
    <scope>NUCLEOTIDE SEQUENCE [LARGE SCALE GENOMIC DNA]</scope>
    <source>
        <strain evidence="1">HuSjv2</strain>
        <tissue evidence="1">Worms</tissue>
    </source>
</reference>
<dbReference type="Proteomes" id="UP000311919">
    <property type="component" value="Unassembled WGS sequence"/>
</dbReference>